<dbReference type="Proteomes" id="UP000821853">
    <property type="component" value="Chromosome 2"/>
</dbReference>
<proteinExistence type="predicted"/>
<name>A0A9J6G189_HAELO</name>
<evidence type="ECO:0000313" key="1">
    <source>
        <dbReference type="EMBL" id="KAH9369202.1"/>
    </source>
</evidence>
<dbReference type="EMBL" id="JABSTR010000004">
    <property type="protein sequence ID" value="KAH9369202.1"/>
    <property type="molecule type" value="Genomic_DNA"/>
</dbReference>
<gene>
    <name evidence="1" type="ORF">HPB48_016917</name>
</gene>
<sequence length="91" mass="10212">MVARDRWQTHCASFSNKTGLHTLWNTFKALQGKTKTPNLVRTIALKQNKSIMEITHEAAQAFFPQPASSPPDSVYALDLDVDETNPLKVRS</sequence>
<accession>A0A9J6G189</accession>
<evidence type="ECO:0000313" key="2">
    <source>
        <dbReference type="Proteomes" id="UP000821853"/>
    </source>
</evidence>
<comment type="caution">
    <text evidence="1">The sequence shown here is derived from an EMBL/GenBank/DDBJ whole genome shotgun (WGS) entry which is preliminary data.</text>
</comment>
<protein>
    <submittedName>
        <fullName evidence="1">Uncharacterized protein</fullName>
    </submittedName>
</protein>
<reference evidence="1 2" key="1">
    <citation type="journal article" date="2020" name="Cell">
        <title>Large-Scale Comparative Analyses of Tick Genomes Elucidate Their Genetic Diversity and Vector Capacities.</title>
        <authorList>
            <consortium name="Tick Genome and Microbiome Consortium (TIGMIC)"/>
            <person name="Jia N."/>
            <person name="Wang J."/>
            <person name="Shi W."/>
            <person name="Du L."/>
            <person name="Sun Y."/>
            <person name="Zhan W."/>
            <person name="Jiang J.F."/>
            <person name="Wang Q."/>
            <person name="Zhang B."/>
            <person name="Ji P."/>
            <person name="Bell-Sakyi L."/>
            <person name="Cui X.M."/>
            <person name="Yuan T.T."/>
            <person name="Jiang B.G."/>
            <person name="Yang W.F."/>
            <person name="Lam T.T."/>
            <person name="Chang Q.C."/>
            <person name="Ding S.J."/>
            <person name="Wang X.J."/>
            <person name="Zhu J.G."/>
            <person name="Ruan X.D."/>
            <person name="Zhao L."/>
            <person name="Wei J.T."/>
            <person name="Ye R.Z."/>
            <person name="Que T.C."/>
            <person name="Du C.H."/>
            <person name="Zhou Y.H."/>
            <person name="Cheng J.X."/>
            <person name="Dai P.F."/>
            <person name="Guo W.B."/>
            <person name="Han X.H."/>
            <person name="Huang E.J."/>
            <person name="Li L.F."/>
            <person name="Wei W."/>
            <person name="Gao Y.C."/>
            <person name="Liu J.Z."/>
            <person name="Shao H.Z."/>
            <person name="Wang X."/>
            <person name="Wang C.C."/>
            <person name="Yang T.C."/>
            <person name="Huo Q.B."/>
            <person name="Li W."/>
            <person name="Chen H.Y."/>
            <person name="Chen S.E."/>
            <person name="Zhou L.G."/>
            <person name="Ni X.B."/>
            <person name="Tian J.H."/>
            <person name="Sheng Y."/>
            <person name="Liu T."/>
            <person name="Pan Y.S."/>
            <person name="Xia L.Y."/>
            <person name="Li J."/>
            <person name="Zhao F."/>
            <person name="Cao W.C."/>
        </authorList>
    </citation>
    <scope>NUCLEOTIDE SEQUENCE [LARGE SCALE GENOMIC DNA]</scope>
    <source>
        <strain evidence="1">HaeL-2018</strain>
    </source>
</reference>
<dbReference type="VEuPathDB" id="VectorBase:HLOH_054834"/>
<organism evidence="1 2">
    <name type="scientific">Haemaphysalis longicornis</name>
    <name type="common">Bush tick</name>
    <dbReference type="NCBI Taxonomy" id="44386"/>
    <lineage>
        <taxon>Eukaryota</taxon>
        <taxon>Metazoa</taxon>
        <taxon>Ecdysozoa</taxon>
        <taxon>Arthropoda</taxon>
        <taxon>Chelicerata</taxon>
        <taxon>Arachnida</taxon>
        <taxon>Acari</taxon>
        <taxon>Parasitiformes</taxon>
        <taxon>Ixodida</taxon>
        <taxon>Ixodoidea</taxon>
        <taxon>Ixodidae</taxon>
        <taxon>Haemaphysalinae</taxon>
        <taxon>Haemaphysalis</taxon>
    </lineage>
</organism>
<keyword evidence="2" id="KW-1185">Reference proteome</keyword>
<dbReference type="AlphaFoldDB" id="A0A9J6G189"/>